<gene>
    <name evidence="1" type="ORF">phytr_10930</name>
</gene>
<dbReference type="AlphaFoldDB" id="A0A2P1P9T1"/>
<dbReference type="EMBL" id="CP027845">
    <property type="protein sequence ID" value="AVP88020.1"/>
    <property type="molecule type" value="Genomic_DNA"/>
</dbReference>
<dbReference type="Proteomes" id="UP000241762">
    <property type="component" value="Chromosome"/>
</dbReference>
<keyword evidence="2" id="KW-1185">Reference proteome</keyword>
<sequence length="60" mass="7283">MNINILFDVTTKDLGIFEHKNINQKTNAYYTKYYLAIHQKPLIKIRMSPFQYTRNLFKNK</sequence>
<evidence type="ECO:0000313" key="1">
    <source>
        <dbReference type="EMBL" id="AVP88020.1"/>
    </source>
</evidence>
<accession>A0A2P1P9T1</accession>
<reference evidence="1 2" key="1">
    <citation type="submission" date="2018-03" db="EMBL/GenBank/DDBJ databases">
        <title>A gene transfer event suggests a long-term partnership between eustigmatophyte algae and a novel lineage of endosymbiotic bacteria.</title>
        <authorList>
            <person name="Yurchenko T."/>
            <person name="Sevcikova T."/>
            <person name="Pribyl P."/>
            <person name="El Karkouri K."/>
            <person name="Klimes V."/>
            <person name="Amaral R."/>
            <person name="Zbrankova V."/>
            <person name="Kim E."/>
            <person name="Raoult D."/>
            <person name="Santos L.M.A."/>
            <person name="Elias M."/>
        </authorList>
    </citation>
    <scope>NUCLEOTIDE SEQUENCE [LARGE SCALE GENOMIC DNA]</scope>
    <source>
        <strain evidence="1">CCALA 838</strain>
    </source>
</reference>
<evidence type="ECO:0000313" key="2">
    <source>
        <dbReference type="Proteomes" id="UP000241762"/>
    </source>
</evidence>
<organism evidence="1 2">
    <name type="scientific">Candidatus Phycorickettsia trachydisci</name>
    <dbReference type="NCBI Taxonomy" id="2115978"/>
    <lineage>
        <taxon>Bacteria</taxon>
        <taxon>Pseudomonadati</taxon>
        <taxon>Pseudomonadota</taxon>
        <taxon>Alphaproteobacteria</taxon>
        <taxon>Rickettsiales</taxon>
        <taxon>Rickettsiaceae</taxon>
        <taxon>Candidatus Phycorickettsia</taxon>
    </lineage>
</organism>
<dbReference type="KEGG" id="ptc:phytr_10930"/>
<name>A0A2P1P9T1_9RICK</name>
<protein>
    <submittedName>
        <fullName evidence="1">Uncharacterized protein</fullName>
    </submittedName>
</protein>
<proteinExistence type="predicted"/>